<feature type="region of interest" description="Disordered" evidence="1">
    <location>
        <begin position="130"/>
        <end position="180"/>
    </location>
</feature>
<dbReference type="Proteomes" id="UP000799777">
    <property type="component" value="Unassembled WGS sequence"/>
</dbReference>
<proteinExistence type="predicted"/>
<keyword evidence="3" id="KW-1185">Reference proteome</keyword>
<evidence type="ECO:0000313" key="3">
    <source>
        <dbReference type="Proteomes" id="UP000799777"/>
    </source>
</evidence>
<evidence type="ECO:0000313" key="2">
    <source>
        <dbReference type="EMBL" id="KAF2034158.1"/>
    </source>
</evidence>
<accession>A0A9P4LQE7</accession>
<feature type="region of interest" description="Disordered" evidence="1">
    <location>
        <begin position="14"/>
        <end position="86"/>
    </location>
</feature>
<reference evidence="2" key="1">
    <citation type="journal article" date="2020" name="Stud. Mycol.">
        <title>101 Dothideomycetes genomes: a test case for predicting lifestyles and emergence of pathogens.</title>
        <authorList>
            <person name="Haridas S."/>
            <person name="Albert R."/>
            <person name="Binder M."/>
            <person name="Bloem J."/>
            <person name="Labutti K."/>
            <person name="Salamov A."/>
            <person name="Andreopoulos B."/>
            <person name="Baker S."/>
            <person name="Barry K."/>
            <person name="Bills G."/>
            <person name="Bluhm B."/>
            <person name="Cannon C."/>
            <person name="Castanera R."/>
            <person name="Culley D."/>
            <person name="Daum C."/>
            <person name="Ezra D."/>
            <person name="Gonzalez J."/>
            <person name="Henrissat B."/>
            <person name="Kuo A."/>
            <person name="Liang C."/>
            <person name="Lipzen A."/>
            <person name="Lutzoni F."/>
            <person name="Magnuson J."/>
            <person name="Mondo S."/>
            <person name="Nolan M."/>
            <person name="Ohm R."/>
            <person name="Pangilinan J."/>
            <person name="Park H.-J."/>
            <person name="Ramirez L."/>
            <person name="Alfaro M."/>
            <person name="Sun H."/>
            <person name="Tritt A."/>
            <person name="Yoshinaga Y."/>
            <person name="Zwiers L.-H."/>
            <person name="Turgeon B."/>
            <person name="Goodwin S."/>
            <person name="Spatafora J."/>
            <person name="Crous P."/>
            <person name="Grigoriev I."/>
        </authorList>
    </citation>
    <scope>NUCLEOTIDE SEQUENCE</scope>
    <source>
        <strain evidence="2">CBS 110217</strain>
    </source>
</reference>
<dbReference type="EMBL" id="ML978162">
    <property type="protein sequence ID" value="KAF2034158.1"/>
    <property type="molecule type" value="Genomic_DNA"/>
</dbReference>
<protein>
    <submittedName>
        <fullName evidence="2">Uncharacterized protein</fullName>
    </submittedName>
</protein>
<feature type="compositionally biased region" description="Basic and acidic residues" evidence="1">
    <location>
        <begin position="130"/>
        <end position="142"/>
    </location>
</feature>
<sequence length="227" mass="25191">MTADNIDIIDLLTELSSSPPSEYFNSSRSPTPCPSKSTSSAESTEATSASDSAPEAPPKKKGRGRPRLNPNDPRWQELDQGEFKTKEEKNAYARLHCYKNIAGIKKVARKAKTAGIGKEKIVARLKEVAEKKKTAKAKREGKTQTQSAPPEEDPAIPCAMDFDSFPVPVGDSESEREVEDTFDPLAEEARYYDWKAWVPTRFEIGKLPWEISKGFGDGEWQGGPGWR</sequence>
<dbReference type="AlphaFoldDB" id="A0A9P4LQE7"/>
<comment type="caution">
    <text evidence="2">The sequence shown here is derived from an EMBL/GenBank/DDBJ whole genome shotgun (WGS) entry which is preliminary data.</text>
</comment>
<feature type="compositionally biased region" description="Low complexity" evidence="1">
    <location>
        <begin position="16"/>
        <end position="54"/>
    </location>
</feature>
<gene>
    <name evidence="2" type="ORF">EK21DRAFT_108202</name>
</gene>
<feature type="compositionally biased region" description="Basic and acidic residues" evidence="1">
    <location>
        <begin position="74"/>
        <end position="86"/>
    </location>
</feature>
<evidence type="ECO:0000256" key="1">
    <source>
        <dbReference type="SAM" id="MobiDB-lite"/>
    </source>
</evidence>
<name>A0A9P4LQE7_9PLEO</name>
<organism evidence="2 3">
    <name type="scientific">Setomelanomma holmii</name>
    <dbReference type="NCBI Taxonomy" id="210430"/>
    <lineage>
        <taxon>Eukaryota</taxon>
        <taxon>Fungi</taxon>
        <taxon>Dikarya</taxon>
        <taxon>Ascomycota</taxon>
        <taxon>Pezizomycotina</taxon>
        <taxon>Dothideomycetes</taxon>
        <taxon>Pleosporomycetidae</taxon>
        <taxon>Pleosporales</taxon>
        <taxon>Pleosporineae</taxon>
        <taxon>Phaeosphaeriaceae</taxon>
        <taxon>Setomelanomma</taxon>
    </lineage>
</organism>